<keyword evidence="2" id="KW-1185">Reference proteome</keyword>
<gene>
    <name evidence="1" type="ORF">AWRI3578_g3797</name>
</gene>
<protein>
    <submittedName>
        <fullName evidence="1">Uncharacterized protein</fullName>
    </submittedName>
</protein>
<dbReference type="AlphaFoldDB" id="A0A1E5R2T2"/>
<accession>A0A1E5R2T2</accession>
<name>A0A1E5R2T2_9ASCO</name>
<reference evidence="2" key="1">
    <citation type="journal article" date="2016" name="Genome Announc.">
        <title>Genome sequences of three species of Hanseniaspora isolated from spontaneous wine fermentations.</title>
        <authorList>
            <person name="Sternes P.R."/>
            <person name="Lee D."/>
            <person name="Kutyna D.R."/>
            <person name="Borneman A.R."/>
        </authorList>
    </citation>
    <scope>NUCLEOTIDE SEQUENCE [LARGE SCALE GENOMIC DNA]</scope>
    <source>
        <strain evidence="2">AWRI3578</strain>
    </source>
</reference>
<sequence length="195" mass="23319">MLCRLSSKHALRVNSIKTRQFHCSAQYLYSQDNSIKKGASKPDLKDIKDWDDLMKLDSFDGIPTKQLEEIMKRKAVKMQYNMNPDKPLKTESELELEYVKELKKAEEAQRNQQWTDFKNKYKWSFVNWVVCIFIGYYMAKAASLEINYHINEDIYKERLNKKVQEFEDFKKSHIVEIASEEEASKPSRRKWFGLW</sequence>
<proteinExistence type="predicted"/>
<evidence type="ECO:0000313" key="2">
    <source>
        <dbReference type="Proteomes" id="UP000095605"/>
    </source>
</evidence>
<dbReference type="EMBL" id="LPNL01000009">
    <property type="protein sequence ID" value="OEJ81202.1"/>
    <property type="molecule type" value="Genomic_DNA"/>
</dbReference>
<organism evidence="1 2">
    <name type="scientific">Hanseniaspora opuntiae</name>
    <dbReference type="NCBI Taxonomy" id="211096"/>
    <lineage>
        <taxon>Eukaryota</taxon>
        <taxon>Fungi</taxon>
        <taxon>Dikarya</taxon>
        <taxon>Ascomycota</taxon>
        <taxon>Saccharomycotina</taxon>
        <taxon>Saccharomycetes</taxon>
        <taxon>Saccharomycodales</taxon>
        <taxon>Saccharomycodaceae</taxon>
        <taxon>Hanseniaspora</taxon>
    </lineage>
</organism>
<dbReference type="Proteomes" id="UP000095605">
    <property type="component" value="Unassembled WGS sequence"/>
</dbReference>
<comment type="caution">
    <text evidence="1">The sequence shown here is derived from an EMBL/GenBank/DDBJ whole genome shotgun (WGS) entry which is preliminary data.</text>
</comment>
<dbReference type="OrthoDB" id="3972663at2759"/>
<evidence type="ECO:0000313" key="1">
    <source>
        <dbReference type="EMBL" id="OEJ81202.1"/>
    </source>
</evidence>